<proteinExistence type="predicted"/>
<dbReference type="Gene3D" id="1.10.260.40">
    <property type="entry name" value="lambda repressor-like DNA-binding domains"/>
    <property type="match status" value="1"/>
</dbReference>
<dbReference type="Proteomes" id="UP001596200">
    <property type="component" value="Unassembled WGS sequence"/>
</dbReference>
<name>A0ABW1GR45_9ACTN</name>
<evidence type="ECO:0000259" key="1">
    <source>
        <dbReference type="Pfam" id="PF19054"/>
    </source>
</evidence>
<gene>
    <name evidence="2" type="ORF">ACFP1B_23090</name>
</gene>
<dbReference type="InterPro" id="IPR010982">
    <property type="entry name" value="Lambda_DNA-bd_dom_sf"/>
</dbReference>
<evidence type="ECO:0000313" key="2">
    <source>
        <dbReference type="EMBL" id="MFC5916286.1"/>
    </source>
</evidence>
<keyword evidence="3" id="KW-1185">Reference proteome</keyword>
<dbReference type="InterPro" id="IPR043917">
    <property type="entry name" value="DUF5753"/>
</dbReference>
<comment type="caution">
    <text evidence="2">The sequence shown here is derived from an EMBL/GenBank/DDBJ whole genome shotgun (WGS) entry which is preliminary data.</text>
</comment>
<dbReference type="EMBL" id="JBHSPU010000020">
    <property type="protein sequence ID" value="MFC5916286.1"/>
    <property type="molecule type" value="Genomic_DNA"/>
</dbReference>
<feature type="domain" description="DUF5753" evidence="1">
    <location>
        <begin position="101"/>
        <end position="282"/>
    </location>
</feature>
<dbReference type="RefSeq" id="WP_344507551.1">
    <property type="nucleotide sequence ID" value="NZ_BAAATU010000001.1"/>
</dbReference>
<dbReference type="Pfam" id="PF13560">
    <property type="entry name" value="HTH_31"/>
    <property type="match status" value="1"/>
</dbReference>
<accession>A0ABW1GR45</accession>
<evidence type="ECO:0000313" key="3">
    <source>
        <dbReference type="Proteomes" id="UP001596200"/>
    </source>
</evidence>
<reference evidence="3" key="1">
    <citation type="journal article" date="2019" name="Int. J. Syst. Evol. Microbiol.">
        <title>The Global Catalogue of Microorganisms (GCM) 10K type strain sequencing project: providing services to taxonomists for standard genome sequencing and annotation.</title>
        <authorList>
            <consortium name="The Broad Institute Genomics Platform"/>
            <consortium name="The Broad Institute Genome Sequencing Center for Infectious Disease"/>
            <person name="Wu L."/>
            <person name="Ma J."/>
        </authorList>
    </citation>
    <scope>NUCLEOTIDE SEQUENCE [LARGE SCALE GENOMIC DNA]</scope>
    <source>
        <strain evidence="3">JCM 4147</strain>
    </source>
</reference>
<dbReference type="Pfam" id="PF19054">
    <property type="entry name" value="DUF5753"/>
    <property type="match status" value="1"/>
</dbReference>
<organism evidence="2 3">
    <name type="scientific">Streptomyces pulveraceus</name>
    <dbReference type="NCBI Taxonomy" id="68258"/>
    <lineage>
        <taxon>Bacteria</taxon>
        <taxon>Bacillati</taxon>
        <taxon>Actinomycetota</taxon>
        <taxon>Actinomycetes</taxon>
        <taxon>Kitasatosporales</taxon>
        <taxon>Streptomycetaceae</taxon>
        <taxon>Streptomyces</taxon>
    </lineage>
</organism>
<protein>
    <submittedName>
        <fullName evidence="2">Helix-turn-helix domain-containing protein</fullName>
    </submittedName>
</protein>
<sequence>MSAPTVRRRRLGAKLRALRGELTLDEVSEKSGGDFIPSKLSRIEKARSATKAKDVEALLDLYAGLGRAVSDELRAALVTLTKEGAQRGWWHSYRGVLSPVYEDLISLEAEAESVSWWQIGVIPGLLQTGEYAREIIRATAMSGAVEARVDALVEVRLARQSVLTRDNDPLTLWAIIAEQALRSTGANPNVMQEQLGRLLVMGERPNINIQVLRSDAPLHVGQMGSFAVLGFGIHADLDVVHIEGLTSALYIEDRDKVAAHRDAWQRLTSAAESVEASAELITKIRNHE</sequence>